<sequence length="274" mass="30451">MITIISCSAWICYNQNMLKFDEETTRLLEIAYQGGDVSRRRRMAFDALYLSEGDTVVDIGCGNGLMTEEIARAVGAAGRVIGVDPSEDMRAPASTRCAAFPTVQIKDGLADALPIQDGGAEKAVAVQVLEYLPDIPAAIGEVFRILRPGGRFVAVDTGFKTLDWFSEDSVRMHRMLAAWDHHYTEARVAALWPSLTRDAGFAAIEVAPFTFCDVTLRPDGIAFMLMHLMSRYASQNGHMKKAEAKAWFDEQVELARQGRFFFSLTYYRMSAIKP</sequence>
<dbReference type="GO" id="GO:0043770">
    <property type="term" value="F:demethylmenaquinone methyltransferase activity"/>
    <property type="evidence" value="ECO:0007669"/>
    <property type="project" value="UniProtKB-EC"/>
</dbReference>
<keyword evidence="4" id="KW-1185">Reference proteome</keyword>
<dbReference type="EC" id="2.1.1.163" evidence="3"/>
<keyword evidence="1 3" id="KW-0808">Transferase</keyword>
<dbReference type="OrthoDB" id="9787738at2"/>
<proteinExistence type="predicted"/>
<dbReference type="AlphaFoldDB" id="A0A1Y5TVI8"/>
<dbReference type="PANTHER" id="PTHR43861">
    <property type="entry name" value="TRANS-ACONITATE 2-METHYLTRANSFERASE-RELATED"/>
    <property type="match status" value="1"/>
</dbReference>
<dbReference type="EMBL" id="FWFL01000017">
    <property type="protein sequence ID" value="SLN69140.1"/>
    <property type="molecule type" value="Genomic_DNA"/>
</dbReference>
<evidence type="ECO:0000256" key="1">
    <source>
        <dbReference type="ARBA" id="ARBA00022679"/>
    </source>
</evidence>
<gene>
    <name evidence="3" type="primary">ubiE_7</name>
    <name evidence="3" type="ORF">PEL8287_03856</name>
</gene>
<name>A0A1Y5TVI8_9RHOB</name>
<evidence type="ECO:0000313" key="3">
    <source>
        <dbReference type="EMBL" id="SLN69140.1"/>
    </source>
</evidence>
<keyword evidence="3" id="KW-0489">Methyltransferase</keyword>
<evidence type="ECO:0000313" key="4">
    <source>
        <dbReference type="Proteomes" id="UP000193827"/>
    </source>
</evidence>
<evidence type="ECO:0000259" key="2">
    <source>
        <dbReference type="Pfam" id="PF08241"/>
    </source>
</evidence>
<dbReference type="InterPro" id="IPR029063">
    <property type="entry name" value="SAM-dependent_MTases_sf"/>
</dbReference>
<dbReference type="CDD" id="cd02440">
    <property type="entry name" value="AdoMet_MTases"/>
    <property type="match status" value="1"/>
</dbReference>
<dbReference type="PANTHER" id="PTHR43861:SF3">
    <property type="entry name" value="PUTATIVE (AFU_ORTHOLOGUE AFUA_2G14390)-RELATED"/>
    <property type="match status" value="1"/>
</dbReference>
<dbReference type="SUPFAM" id="SSF53335">
    <property type="entry name" value="S-adenosyl-L-methionine-dependent methyltransferases"/>
    <property type="match status" value="1"/>
</dbReference>
<dbReference type="Gene3D" id="3.40.50.150">
    <property type="entry name" value="Vaccinia Virus protein VP39"/>
    <property type="match status" value="1"/>
</dbReference>
<reference evidence="3 4" key="1">
    <citation type="submission" date="2017-03" db="EMBL/GenBank/DDBJ databases">
        <authorList>
            <person name="Afonso C.L."/>
            <person name="Miller P.J."/>
            <person name="Scott M.A."/>
            <person name="Spackman E."/>
            <person name="Goraichik I."/>
            <person name="Dimitrov K.M."/>
            <person name="Suarez D.L."/>
            <person name="Swayne D.E."/>
        </authorList>
    </citation>
    <scope>NUCLEOTIDE SEQUENCE [LARGE SCALE GENOMIC DNA]</scope>
    <source>
        <strain evidence="3 4">CECT 8287</strain>
    </source>
</reference>
<feature type="domain" description="Methyltransferase type 11" evidence="2">
    <location>
        <begin position="57"/>
        <end position="153"/>
    </location>
</feature>
<dbReference type="Pfam" id="PF08241">
    <property type="entry name" value="Methyltransf_11"/>
    <property type="match status" value="1"/>
</dbReference>
<dbReference type="RefSeq" id="WP_139837873.1">
    <property type="nucleotide sequence ID" value="NZ_FWFL01000017.1"/>
</dbReference>
<organism evidence="3 4">
    <name type="scientific">Roseovarius litorisediminis</name>
    <dbReference type="NCBI Taxonomy" id="1312363"/>
    <lineage>
        <taxon>Bacteria</taxon>
        <taxon>Pseudomonadati</taxon>
        <taxon>Pseudomonadota</taxon>
        <taxon>Alphaproteobacteria</taxon>
        <taxon>Rhodobacterales</taxon>
        <taxon>Roseobacteraceae</taxon>
        <taxon>Roseovarius</taxon>
    </lineage>
</organism>
<accession>A0A1Y5TVI8</accession>
<dbReference type="InterPro" id="IPR013216">
    <property type="entry name" value="Methyltransf_11"/>
</dbReference>
<protein>
    <submittedName>
        <fullName evidence="3">Demethylmenaquinone methyltransferase</fullName>
        <ecNumber evidence="3">2.1.1.163</ecNumber>
    </submittedName>
</protein>
<dbReference type="GO" id="GO:0008757">
    <property type="term" value="F:S-adenosylmethionine-dependent methyltransferase activity"/>
    <property type="evidence" value="ECO:0007669"/>
    <property type="project" value="InterPro"/>
</dbReference>
<dbReference type="Proteomes" id="UP000193827">
    <property type="component" value="Unassembled WGS sequence"/>
</dbReference>
<dbReference type="GO" id="GO:0032259">
    <property type="term" value="P:methylation"/>
    <property type="evidence" value="ECO:0007669"/>
    <property type="project" value="UniProtKB-KW"/>
</dbReference>